<name>A0A326RVL7_9BACT</name>
<feature type="active site" description="Nucleophile" evidence="7">
    <location>
        <position position="468"/>
    </location>
</feature>
<dbReference type="InterPro" id="IPR036366">
    <property type="entry name" value="PGBDSf"/>
</dbReference>
<dbReference type="GO" id="GO:0071555">
    <property type="term" value="P:cell wall organization"/>
    <property type="evidence" value="ECO:0007669"/>
    <property type="project" value="UniProtKB-UniRule"/>
</dbReference>
<evidence type="ECO:0000313" key="10">
    <source>
        <dbReference type="Proteomes" id="UP000248917"/>
    </source>
</evidence>
<keyword evidence="10" id="KW-1185">Reference proteome</keyword>
<dbReference type="Pfam" id="PF20142">
    <property type="entry name" value="Scaffold"/>
    <property type="match status" value="1"/>
</dbReference>
<keyword evidence="5 7" id="KW-0573">Peptidoglycan synthesis</keyword>
<dbReference type="Gene3D" id="2.40.440.10">
    <property type="entry name" value="L,D-transpeptidase catalytic domain-like"/>
    <property type="match status" value="1"/>
</dbReference>
<reference evidence="9 10" key="1">
    <citation type="submission" date="2018-06" db="EMBL/GenBank/DDBJ databases">
        <title>Genomic Encyclopedia of Archaeal and Bacterial Type Strains, Phase II (KMG-II): from individual species to whole genera.</title>
        <authorList>
            <person name="Goeker M."/>
        </authorList>
    </citation>
    <scope>NUCLEOTIDE SEQUENCE [LARGE SCALE GENOMIC DNA]</scope>
    <source>
        <strain evidence="9 10">T4</strain>
    </source>
</reference>
<dbReference type="InterPro" id="IPR002477">
    <property type="entry name" value="Peptidoglycan-bd-like"/>
</dbReference>
<proteinExistence type="inferred from homology"/>
<feature type="active site" description="Proton donor/acceptor" evidence="7">
    <location>
        <position position="449"/>
    </location>
</feature>
<dbReference type="Proteomes" id="UP000248917">
    <property type="component" value="Unassembled WGS sequence"/>
</dbReference>
<dbReference type="InterPro" id="IPR036365">
    <property type="entry name" value="PGBD-like_sf"/>
</dbReference>
<dbReference type="GO" id="GO:0009252">
    <property type="term" value="P:peptidoglycan biosynthetic process"/>
    <property type="evidence" value="ECO:0007669"/>
    <property type="project" value="UniProtKB-UniPathway"/>
</dbReference>
<dbReference type="PANTHER" id="PTHR41533:SF2">
    <property type="entry name" value="BLR7131 PROTEIN"/>
    <property type="match status" value="1"/>
</dbReference>
<sequence length="547" mass="63079">MYQIVFSLLLFFNMGFTTGESFFFSSVSDRLRAILENSEPGESLRVRGISLGKVEELQVFYSNRSFDEAWSEQGILTEWAYELRFEIKQAQFDGLQPKDYHIELIDAFFASFEQNKKSKTINPAEEVAELDLLLTDAFFRLATHLERGKVDPSQLKSPWDITRKSSRINAISLLVQALERKEIRKSLEQLYPNFSIYKRGREVIRSLDEKAKEDSLDWKVIKVDKSLKVNDSHAVIPVVRERLIFWGYLKPYSLTDPKKYDSTLFESVKAYQVKNGMEPDGAIGKNTVASLNASPRMLMDKASINLERLRWLPDTIKEAELVLVNIANYRLDYIQRLDTLFSSKVIVGKSFHASPIFSSPLTYLVFSPYWNIPASIARNEIIPSVRKNPNYLEQKRMEVVTTAGKPVDPSQINWSSKNFPYLIRQKPGPDNSLGSVKFMFPNKYSVYIHDTPSKSLFLREDRALSHGCIRLQNPEKFAALLLRDQPQWTEAKIKEAMSRDSELIVNLKSKIPVVLVYLTFWADSKGEPHFRPDIYNRDAELIALLKR</sequence>
<dbReference type="OrthoDB" id="9778545at2"/>
<dbReference type="InterPro" id="IPR052905">
    <property type="entry name" value="LD-transpeptidase_YkuD-like"/>
</dbReference>
<comment type="caution">
    <text evidence="9">The sequence shown here is derived from an EMBL/GenBank/DDBJ whole genome shotgun (WGS) entry which is preliminary data.</text>
</comment>
<evidence type="ECO:0000256" key="4">
    <source>
        <dbReference type="ARBA" id="ARBA00022960"/>
    </source>
</evidence>
<evidence type="ECO:0000256" key="7">
    <source>
        <dbReference type="PROSITE-ProRule" id="PRU01373"/>
    </source>
</evidence>
<dbReference type="SUPFAM" id="SSF47090">
    <property type="entry name" value="PGBD-like"/>
    <property type="match status" value="1"/>
</dbReference>
<organism evidence="9 10">
    <name type="scientific">Algoriphagus aquaeductus</name>
    <dbReference type="NCBI Taxonomy" id="475299"/>
    <lineage>
        <taxon>Bacteria</taxon>
        <taxon>Pseudomonadati</taxon>
        <taxon>Bacteroidota</taxon>
        <taxon>Cytophagia</taxon>
        <taxon>Cytophagales</taxon>
        <taxon>Cyclobacteriaceae</taxon>
        <taxon>Algoriphagus</taxon>
    </lineage>
</organism>
<dbReference type="InterPro" id="IPR005490">
    <property type="entry name" value="LD_TPept_cat_dom"/>
</dbReference>
<keyword evidence="3" id="KW-0808">Transferase</keyword>
<comment type="pathway">
    <text evidence="1 7">Cell wall biogenesis; peptidoglycan biosynthesis.</text>
</comment>
<feature type="domain" description="L,D-TPase catalytic" evidence="8">
    <location>
        <begin position="320"/>
        <end position="494"/>
    </location>
</feature>
<keyword evidence="6 7" id="KW-0961">Cell wall biogenesis/degradation</keyword>
<dbReference type="GO" id="GO:0004180">
    <property type="term" value="F:carboxypeptidase activity"/>
    <property type="evidence" value="ECO:0007669"/>
    <property type="project" value="UniProtKB-ARBA"/>
</dbReference>
<evidence type="ECO:0000313" key="9">
    <source>
        <dbReference type="EMBL" id="PZV84434.1"/>
    </source>
</evidence>
<dbReference type="Pfam" id="PF03734">
    <property type="entry name" value="YkuD"/>
    <property type="match status" value="1"/>
</dbReference>
<dbReference type="CDD" id="cd16913">
    <property type="entry name" value="YkuD_like"/>
    <property type="match status" value="1"/>
</dbReference>
<dbReference type="Pfam" id="PF01471">
    <property type="entry name" value="PG_binding_1"/>
    <property type="match status" value="1"/>
</dbReference>
<evidence type="ECO:0000256" key="5">
    <source>
        <dbReference type="ARBA" id="ARBA00022984"/>
    </source>
</evidence>
<evidence type="ECO:0000256" key="1">
    <source>
        <dbReference type="ARBA" id="ARBA00004752"/>
    </source>
</evidence>
<protein>
    <submittedName>
        <fullName evidence="9">Murein L,D-transpeptidase YcbB/YkuD</fullName>
    </submittedName>
</protein>
<dbReference type="GO" id="GO:0008360">
    <property type="term" value="P:regulation of cell shape"/>
    <property type="evidence" value="ECO:0007669"/>
    <property type="project" value="UniProtKB-UniRule"/>
</dbReference>
<dbReference type="InterPro" id="IPR045380">
    <property type="entry name" value="LD_TPept_scaffold_dom"/>
</dbReference>
<dbReference type="SUPFAM" id="SSF141523">
    <property type="entry name" value="L,D-transpeptidase catalytic domain-like"/>
    <property type="match status" value="1"/>
</dbReference>
<comment type="similarity">
    <text evidence="2">Belongs to the YkuD family.</text>
</comment>
<keyword evidence="4 7" id="KW-0133">Cell shape</keyword>
<dbReference type="PANTHER" id="PTHR41533">
    <property type="entry name" value="L,D-TRANSPEPTIDASE HI_1667-RELATED"/>
    <property type="match status" value="1"/>
</dbReference>
<dbReference type="GO" id="GO:0016740">
    <property type="term" value="F:transferase activity"/>
    <property type="evidence" value="ECO:0007669"/>
    <property type="project" value="UniProtKB-KW"/>
</dbReference>
<dbReference type="EMBL" id="QKTX01000004">
    <property type="protein sequence ID" value="PZV84434.1"/>
    <property type="molecule type" value="Genomic_DNA"/>
</dbReference>
<dbReference type="RefSeq" id="WP_111392114.1">
    <property type="nucleotide sequence ID" value="NZ_QKTX01000004.1"/>
</dbReference>
<gene>
    <name evidence="9" type="ORF">CLV31_10482</name>
</gene>
<evidence type="ECO:0000259" key="8">
    <source>
        <dbReference type="PROSITE" id="PS52029"/>
    </source>
</evidence>
<evidence type="ECO:0000256" key="6">
    <source>
        <dbReference type="ARBA" id="ARBA00023316"/>
    </source>
</evidence>
<evidence type="ECO:0000256" key="3">
    <source>
        <dbReference type="ARBA" id="ARBA00022679"/>
    </source>
</evidence>
<dbReference type="AlphaFoldDB" id="A0A326RVL7"/>
<dbReference type="Gene3D" id="1.10.101.10">
    <property type="entry name" value="PGBD-like superfamily/PGBD"/>
    <property type="match status" value="1"/>
</dbReference>
<evidence type="ECO:0000256" key="2">
    <source>
        <dbReference type="ARBA" id="ARBA00005992"/>
    </source>
</evidence>
<dbReference type="PROSITE" id="PS52029">
    <property type="entry name" value="LD_TPASE"/>
    <property type="match status" value="1"/>
</dbReference>
<dbReference type="UniPathway" id="UPA00219"/>
<dbReference type="InterPro" id="IPR038063">
    <property type="entry name" value="Transpep_catalytic_dom"/>
</dbReference>
<accession>A0A326RVL7</accession>